<reference evidence="3 4" key="1">
    <citation type="submission" date="2023-03" db="EMBL/GenBank/DDBJ databases">
        <title>Fodinicurvata sp. CAU 1616 isolated from sea sendiment.</title>
        <authorList>
            <person name="Kim W."/>
        </authorList>
    </citation>
    <scope>NUCLEOTIDE SEQUENCE [LARGE SCALE GENOMIC DNA]</scope>
    <source>
        <strain evidence="3 4">CAU 1616</strain>
    </source>
</reference>
<dbReference type="Proteomes" id="UP001215503">
    <property type="component" value="Unassembled WGS sequence"/>
</dbReference>
<comment type="caution">
    <text evidence="3">The sequence shown here is derived from an EMBL/GenBank/DDBJ whole genome shotgun (WGS) entry which is preliminary data.</text>
</comment>
<gene>
    <name evidence="3" type="ORF">P2G67_02585</name>
</gene>
<feature type="signal peptide" evidence="1">
    <location>
        <begin position="1"/>
        <end position="20"/>
    </location>
</feature>
<name>A0ABT5YIU1_9PROT</name>
<feature type="chain" id="PRO_5047020056" evidence="1">
    <location>
        <begin position="21"/>
        <end position="74"/>
    </location>
</feature>
<sequence length="74" mass="6887">MNKTALALVAVAGLTLGACSGMSNTEQRMLSGGAGGAAAGAGVGAITGGDPVTGAIIGGAAGTAGGYLWDQHKR</sequence>
<evidence type="ECO:0000313" key="3">
    <source>
        <dbReference type="EMBL" id="MDF2094861.1"/>
    </source>
</evidence>
<organism evidence="3 4">
    <name type="scientific">Aquibaculum arenosum</name>
    <dbReference type="NCBI Taxonomy" id="3032591"/>
    <lineage>
        <taxon>Bacteria</taxon>
        <taxon>Pseudomonadati</taxon>
        <taxon>Pseudomonadota</taxon>
        <taxon>Alphaproteobacteria</taxon>
        <taxon>Rhodospirillales</taxon>
        <taxon>Rhodovibrionaceae</taxon>
        <taxon>Aquibaculum</taxon>
    </lineage>
</organism>
<dbReference type="EMBL" id="JARHUD010000001">
    <property type="protein sequence ID" value="MDF2094861.1"/>
    <property type="molecule type" value="Genomic_DNA"/>
</dbReference>
<evidence type="ECO:0000259" key="2">
    <source>
        <dbReference type="Pfam" id="PF13441"/>
    </source>
</evidence>
<feature type="domain" description="YMGG-like Gly-zipper" evidence="2">
    <location>
        <begin position="28"/>
        <end position="69"/>
    </location>
</feature>
<dbReference type="InterPro" id="IPR027367">
    <property type="entry name" value="Gly-zipper_YMGG"/>
</dbReference>
<dbReference type="PROSITE" id="PS51257">
    <property type="entry name" value="PROKAR_LIPOPROTEIN"/>
    <property type="match status" value="1"/>
</dbReference>
<protein>
    <submittedName>
        <fullName evidence="3">Glycine zipper domain-containing protein</fullName>
    </submittedName>
</protein>
<keyword evidence="1" id="KW-0732">Signal</keyword>
<accession>A0ABT5YIU1</accession>
<proteinExistence type="predicted"/>
<evidence type="ECO:0000256" key="1">
    <source>
        <dbReference type="SAM" id="SignalP"/>
    </source>
</evidence>
<dbReference type="Pfam" id="PF13441">
    <property type="entry name" value="Gly-zipper_YMGG"/>
    <property type="match status" value="1"/>
</dbReference>
<evidence type="ECO:0000313" key="4">
    <source>
        <dbReference type="Proteomes" id="UP001215503"/>
    </source>
</evidence>
<keyword evidence="4" id="KW-1185">Reference proteome</keyword>
<dbReference type="RefSeq" id="WP_275819722.1">
    <property type="nucleotide sequence ID" value="NZ_JARHUD010000001.1"/>
</dbReference>